<evidence type="ECO:0000313" key="1">
    <source>
        <dbReference type="EnsemblMetazoa" id="OVOC7834.1"/>
    </source>
</evidence>
<evidence type="ECO:0000313" key="2">
    <source>
        <dbReference type="Proteomes" id="UP000024404"/>
    </source>
</evidence>
<organism evidence="1 2">
    <name type="scientific">Onchocerca volvulus</name>
    <dbReference type="NCBI Taxonomy" id="6282"/>
    <lineage>
        <taxon>Eukaryota</taxon>
        <taxon>Metazoa</taxon>
        <taxon>Ecdysozoa</taxon>
        <taxon>Nematoda</taxon>
        <taxon>Chromadorea</taxon>
        <taxon>Rhabditida</taxon>
        <taxon>Spirurina</taxon>
        <taxon>Spiruromorpha</taxon>
        <taxon>Filarioidea</taxon>
        <taxon>Onchocercidae</taxon>
        <taxon>Onchocerca</taxon>
    </lineage>
</organism>
<dbReference type="EnsemblMetazoa" id="OVOC7834.1">
    <property type="protein sequence ID" value="OVOC7834.1"/>
    <property type="gene ID" value="WBGene00244643"/>
</dbReference>
<accession>A0A8R1Y2L5</accession>
<protein>
    <submittedName>
        <fullName evidence="1">Uncharacterized protein</fullName>
    </submittedName>
</protein>
<dbReference type="Proteomes" id="UP000024404">
    <property type="component" value="Unassembled WGS sequence"/>
</dbReference>
<keyword evidence="2" id="KW-1185">Reference proteome</keyword>
<proteinExistence type="predicted"/>
<sequence length="99" mass="12298">MRDRRTFRRSSNFERVKEYERYIFCNIFNRLKWIEIIDSNWLKYSDSIIIINLMIGKDSIIIINLMIGKDSIIIINLMIRQEWLDLFHMNWYHQPDNQK</sequence>
<dbReference type="AlphaFoldDB" id="A0A8R1Y2L5"/>
<name>A0A8R1Y2L5_ONCVO</name>
<reference evidence="2" key="1">
    <citation type="submission" date="2013-10" db="EMBL/GenBank/DDBJ databases">
        <title>Genome sequencing of Onchocerca volvulus.</title>
        <authorList>
            <person name="Cotton J."/>
            <person name="Tsai J."/>
            <person name="Stanley E."/>
            <person name="Tracey A."/>
            <person name="Holroyd N."/>
            <person name="Lustigman S."/>
            <person name="Berriman M."/>
        </authorList>
    </citation>
    <scope>NUCLEOTIDE SEQUENCE</scope>
</reference>
<dbReference type="EMBL" id="CMVM020000233">
    <property type="status" value="NOT_ANNOTATED_CDS"/>
    <property type="molecule type" value="Genomic_DNA"/>
</dbReference>
<reference evidence="1" key="2">
    <citation type="submission" date="2022-06" db="UniProtKB">
        <authorList>
            <consortium name="EnsemblMetazoa"/>
        </authorList>
    </citation>
    <scope>IDENTIFICATION</scope>
</reference>